<dbReference type="Gene3D" id="3.40.190.10">
    <property type="entry name" value="Periplasmic binding protein-like II"/>
    <property type="match status" value="2"/>
</dbReference>
<dbReference type="InterPro" id="IPR001188">
    <property type="entry name" value="Sperm_putr-bd"/>
</dbReference>
<evidence type="ECO:0000256" key="3">
    <source>
        <dbReference type="ARBA" id="ARBA00022729"/>
    </source>
</evidence>
<dbReference type="PANTHER" id="PTHR30222:SF17">
    <property type="entry name" value="SPERMIDINE_PUTRESCINE-BINDING PERIPLASMIC PROTEIN"/>
    <property type="match status" value="1"/>
</dbReference>
<dbReference type="Pfam" id="PF13416">
    <property type="entry name" value="SBP_bac_8"/>
    <property type="match status" value="1"/>
</dbReference>
<dbReference type="GO" id="GO:0019808">
    <property type="term" value="F:polyamine binding"/>
    <property type="evidence" value="ECO:0007669"/>
    <property type="project" value="InterPro"/>
</dbReference>
<accession>A0A3L8P2Q2</accession>
<dbReference type="SUPFAM" id="SSF53850">
    <property type="entry name" value="Periplasmic binding protein-like II"/>
    <property type="match status" value="1"/>
</dbReference>
<proteinExistence type="predicted"/>
<dbReference type="GO" id="GO:0042597">
    <property type="term" value="C:periplasmic space"/>
    <property type="evidence" value="ECO:0007669"/>
    <property type="project" value="UniProtKB-SubCell"/>
</dbReference>
<sequence length="404" mass="44195">MTGTWREARVAASPGGGPRLGRRALIRGGGLAALGIGSVAVLPAFGTPSAVQDPRTCRAPDVSASQKRLVVSNWPAYIDPATKKTTSTLQDFEKATGITVSYTDDVSDNAEFFAKVRNQLGSCQAVNRDMMVLTDWMAAKMIGLGWVQPLDSAKVQNLHDNLIPALQGRAWDKNRTYSAPWQSGLTGIAYNAKLTKPVGSFSELLTRSDLKGKITLLSEMRDTMGFMVLLAGGQPEKFTSQQWENGIEMLRKSVKSGHVRAFTGNEYIQDLTAGNIVACEAWSGDVIQAQFDNPDIKFVSPEEGLMLWADNMLVPNKATHRTNAEKWIDYYYEPAVAAKLAAYVNYICPVQGAQQEMEKIDKTLVDNPLIFPSEDALKGSHGFMALDDKQEQTYEGEWSDVTGG</sequence>
<dbReference type="CDD" id="cd13590">
    <property type="entry name" value="PBP2_PotD_PotF_like"/>
    <property type="match status" value="1"/>
</dbReference>
<evidence type="ECO:0000313" key="6">
    <source>
        <dbReference type="EMBL" id="RLV49267.1"/>
    </source>
</evidence>
<feature type="transmembrane region" description="Helical" evidence="5">
    <location>
        <begin position="24"/>
        <end position="45"/>
    </location>
</feature>
<name>A0A3L8P2Q2_9ACTN</name>
<evidence type="ECO:0000256" key="4">
    <source>
        <dbReference type="ARBA" id="ARBA00022764"/>
    </source>
</evidence>
<keyword evidence="5" id="KW-0472">Membrane</keyword>
<comment type="subcellular location">
    <subcellularLocation>
        <location evidence="1">Periplasm</location>
    </subcellularLocation>
</comment>
<evidence type="ECO:0000256" key="5">
    <source>
        <dbReference type="SAM" id="Phobius"/>
    </source>
</evidence>
<keyword evidence="5" id="KW-1133">Transmembrane helix</keyword>
<gene>
    <name evidence="6" type="ORF">D9V37_12025</name>
</gene>
<dbReference type="GO" id="GO:0015846">
    <property type="term" value="P:polyamine transport"/>
    <property type="evidence" value="ECO:0007669"/>
    <property type="project" value="InterPro"/>
</dbReference>
<dbReference type="PRINTS" id="PR00909">
    <property type="entry name" value="SPERMDNBNDNG"/>
</dbReference>
<reference evidence="6 7" key="1">
    <citation type="submission" date="2018-10" db="EMBL/GenBank/DDBJ databases">
        <title>Marmoricola sp. 4Q3S-7 whole genome shotgun sequence.</title>
        <authorList>
            <person name="Li F."/>
        </authorList>
    </citation>
    <scope>NUCLEOTIDE SEQUENCE [LARGE SCALE GENOMIC DNA]</scope>
    <source>
        <strain evidence="6 7">4Q3S-7</strain>
    </source>
</reference>
<dbReference type="AlphaFoldDB" id="A0A3L8P2Q2"/>
<dbReference type="EMBL" id="RDBE01000007">
    <property type="protein sequence ID" value="RLV49267.1"/>
    <property type="molecule type" value="Genomic_DNA"/>
</dbReference>
<keyword evidence="2" id="KW-0813">Transport</keyword>
<dbReference type="PANTHER" id="PTHR30222">
    <property type="entry name" value="SPERMIDINE/PUTRESCINE-BINDING PERIPLASMIC PROTEIN"/>
    <property type="match status" value="1"/>
</dbReference>
<keyword evidence="7" id="KW-1185">Reference proteome</keyword>
<dbReference type="OrthoDB" id="9813777at2"/>
<evidence type="ECO:0000256" key="1">
    <source>
        <dbReference type="ARBA" id="ARBA00004418"/>
    </source>
</evidence>
<keyword evidence="3" id="KW-0732">Signal</keyword>
<protein>
    <submittedName>
        <fullName evidence="6">Spermidine/putrescine ABC transporter substrate-binding protein</fullName>
    </submittedName>
</protein>
<keyword evidence="4" id="KW-0574">Periplasm</keyword>
<keyword evidence="5" id="KW-0812">Transmembrane</keyword>
<evidence type="ECO:0000256" key="2">
    <source>
        <dbReference type="ARBA" id="ARBA00022448"/>
    </source>
</evidence>
<comment type="caution">
    <text evidence="6">The sequence shown here is derived from an EMBL/GenBank/DDBJ whole genome shotgun (WGS) entry which is preliminary data.</text>
</comment>
<dbReference type="Proteomes" id="UP000281708">
    <property type="component" value="Unassembled WGS sequence"/>
</dbReference>
<evidence type="ECO:0000313" key="7">
    <source>
        <dbReference type="Proteomes" id="UP000281708"/>
    </source>
</evidence>
<dbReference type="InterPro" id="IPR006059">
    <property type="entry name" value="SBP"/>
</dbReference>
<organism evidence="6 7">
    <name type="scientific">Nocardioides mangrovicus</name>
    <dbReference type="NCBI Taxonomy" id="2478913"/>
    <lineage>
        <taxon>Bacteria</taxon>
        <taxon>Bacillati</taxon>
        <taxon>Actinomycetota</taxon>
        <taxon>Actinomycetes</taxon>
        <taxon>Propionibacteriales</taxon>
        <taxon>Nocardioidaceae</taxon>
        <taxon>Nocardioides</taxon>
    </lineage>
</organism>